<dbReference type="InterPro" id="IPR001851">
    <property type="entry name" value="ABC_transp_permease"/>
</dbReference>
<feature type="transmembrane region" description="Helical" evidence="6">
    <location>
        <begin position="82"/>
        <end position="101"/>
    </location>
</feature>
<comment type="caution">
    <text evidence="7">The sequence shown here is derived from an EMBL/GenBank/DDBJ whole genome shotgun (WGS) entry which is preliminary data.</text>
</comment>
<dbReference type="PANTHER" id="PTHR30482">
    <property type="entry name" value="HIGH-AFFINITY BRANCHED-CHAIN AMINO ACID TRANSPORT SYSTEM PERMEASE"/>
    <property type="match status" value="1"/>
</dbReference>
<sequence length="314" mass="32723">MSRLAAHPLFVPLLIAAIVLACGFGLGSNFYLRVATLVWISALAAIGLNLLMGFAGQVSLGHAGFFGIGAYTTAVAPNVLSISPLLALVLGLVLSAAIAFLVGRPILKLKGHYLAVATLGFGILVSMVLTNESGLTGGPDGMTVARPELFGLRIRGVDHWYWISGAVLVLGAWLAGNLVRSPTGRALRALHDSEVAARVVGVDVARYKVVAFVVSAVYTALAGGMLALFNGFITPDVAGFLHSIEFVVMVVLGGLGSIFGSVVGAAILIALPQALSAFQEYEHLALGFVLMAFMIFLRKGIVPSLVALVWRGSK</sequence>
<evidence type="ECO:0000256" key="6">
    <source>
        <dbReference type="SAM" id="Phobius"/>
    </source>
</evidence>
<dbReference type="Proteomes" id="UP001229244">
    <property type="component" value="Unassembled WGS sequence"/>
</dbReference>
<dbReference type="RefSeq" id="WP_306885918.1">
    <property type="nucleotide sequence ID" value="NZ_JAUSUL010000002.1"/>
</dbReference>
<accession>A0AAE4ASC0</accession>
<keyword evidence="5 6" id="KW-0472">Membrane</keyword>
<dbReference type="EMBL" id="JAUSUL010000002">
    <property type="protein sequence ID" value="MDQ0316091.1"/>
    <property type="molecule type" value="Genomic_DNA"/>
</dbReference>
<feature type="transmembrane region" description="Helical" evidence="6">
    <location>
        <begin position="113"/>
        <end position="130"/>
    </location>
</feature>
<keyword evidence="2" id="KW-1003">Cell membrane</keyword>
<evidence type="ECO:0000313" key="8">
    <source>
        <dbReference type="Proteomes" id="UP001229244"/>
    </source>
</evidence>
<dbReference type="PANTHER" id="PTHR30482:SF10">
    <property type="entry name" value="HIGH-AFFINITY BRANCHED-CHAIN AMINO ACID TRANSPORT PROTEIN BRAE"/>
    <property type="match status" value="1"/>
</dbReference>
<keyword evidence="3 6" id="KW-0812">Transmembrane</keyword>
<dbReference type="CDD" id="cd06581">
    <property type="entry name" value="TM_PBP1_LivM_like"/>
    <property type="match status" value="1"/>
</dbReference>
<gene>
    <name evidence="7" type="ORF">J2S73_002548</name>
</gene>
<reference evidence="7" key="1">
    <citation type="submission" date="2023-07" db="EMBL/GenBank/DDBJ databases">
        <title>Genomic Encyclopedia of Type Strains, Phase IV (KMG-IV): sequencing the most valuable type-strain genomes for metagenomic binning, comparative biology and taxonomic classification.</title>
        <authorList>
            <person name="Goeker M."/>
        </authorList>
    </citation>
    <scope>NUCLEOTIDE SEQUENCE</scope>
    <source>
        <strain evidence="7">DSM 21202</strain>
    </source>
</reference>
<comment type="subcellular location">
    <subcellularLocation>
        <location evidence="1">Cell membrane</location>
        <topology evidence="1">Multi-pass membrane protein</topology>
    </subcellularLocation>
</comment>
<protein>
    <submittedName>
        <fullName evidence="7">Branched-chain amino acid transport system permease protein</fullName>
    </submittedName>
</protein>
<evidence type="ECO:0000256" key="5">
    <source>
        <dbReference type="ARBA" id="ARBA00023136"/>
    </source>
</evidence>
<evidence type="ECO:0000256" key="4">
    <source>
        <dbReference type="ARBA" id="ARBA00022989"/>
    </source>
</evidence>
<organism evidence="7 8">
    <name type="scientific">Amorphus orientalis</name>
    <dbReference type="NCBI Taxonomy" id="649198"/>
    <lineage>
        <taxon>Bacteria</taxon>
        <taxon>Pseudomonadati</taxon>
        <taxon>Pseudomonadota</taxon>
        <taxon>Alphaproteobacteria</taxon>
        <taxon>Hyphomicrobiales</taxon>
        <taxon>Amorphaceae</taxon>
        <taxon>Amorphus</taxon>
    </lineage>
</organism>
<feature type="transmembrane region" description="Helical" evidence="6">
    <location>
        <begin position="209"/>
        <end position="234"/>
    </location>
</feature>
<proteinExistence type="predicted"/>
<evidence type="ECO:0000313" key="7">
    <source>
        <dbReference type="EMBL" id="MDQ0316091.1"/>
    </source>
</evidence>
<dbReference type="PROSITE" id="PS51257">
    <property type="entry name" value="PROKAR_LIPOPROTEIN"/>
    <property type="match status" value="1"/>
</dbReference>
<dbReference type="AlphaFoldDB" id="A0AAE4ASC0"/>
<feature type="transmembrane region" description="Helical" evidence="6">
    <location>
        <begin position="246"/>
        <end position="271"/>
    </location>
</feature>
<dbReference type="GO" id="GO:0015658">
    <property type="term" value="F:branched-chain amino acid transmembrane transporter activity"/>
    <property type="evidence" value="ECO:0007669"/>
    <property type="project" value="InterPro"/>
</dbReference>
<feature type="transmembrane region" description="Helical" evidence="6">
    <location>
        <begin position="31"/>
        <end position="51"/>
    </location>
</feature>
<evidence type="ECO:0000256" key="3">
    <source>
        <dbReference type="ARBA" id="ARBA00022692"/>
    </source>
</evidence>
<evidence type="ECO:0000256" key="2">
    <source>
        <dbReference type="ARBA" id="ARBA00022475"/>
    </source>
</evidence>
<feature type="transmembrane region" description="Helical" evidence="6">
    <location>
        <begin position="159"/>
        <end position="179"/>
    </location>
</feature>
<evidence type="ECO:0000256" key="1">
    <source>
        <dbReference type="ARBA" id="ARBA00004651"/>
    </source>
</evidence>
<keyword evidence="8" id="KW-1185">Reference proteome</keyword>
<dbReference type="GO" id="GO:0005886">
    <property type="term" value="C:plasma membrane"/>
    <property type="evidence" value="ECO:0007669"/>
    <property type="project" value="UniProtKB-SubCell"/>
</dbReference>
<feature type="transmembrane region" description="Helical" evidence="6">
    <location>
        <begin position="283"/>
        <end position="310"/>
    </location>
</feature>
<dbReference type="InterPro" id="IPR043428">
    <property type="entry name" value="LivM-like"/>
</dbReference>
<name>A0AAE4ASC0_9HYPH</name>
<keyword evidence="4 6" id="KW-1133">Transmembrane helix</keyword>
<dbReference type="Pfam" id="PF02653">
    <property type="entry name" value="BPD_transp_2"/>
    <property type="match status" value="1"/>
</dbReference>